<protein>
    <recommendedName>
        <fullName evidence="5">Type IV pilus assembly protein PilO</fullName>
    </recommendedName>
</protein>
<evidence type="ECO:0000313" key="4">
    <source>
        <dbReference type="Proteomes" id="UP001596108"/>
    </source>
</evidence>
<dbReference type="InterPro" id="IPR014717">
    <property type="entry name" value="Transl_elong_EF1B/ribsomal_bS6"/>
</dbReference>
<name>A0ABW0R2J7_9BACL</name>
<evidence type="ECO:0000256" key="1">
    <source>
        <dbReference type="SAM" id="Coils"/>
    </source>
</evidence>
<keyword evidence="2" id="KW-0472">Membrane</keyword>
<comment type="caution">
    <text evidence="3">The sequence shown here is derived from an EMBL/GenBank/DDBJ whole genome shotgun (WGS) entry which is preliminary data.</text>
</comment>
<reference evidence="4" key="1">
    <citation type="journal article" date="2019" name="Int. J. Syst. Evol. Microbiol.">
        <title>The Global Catalogue of Microorganisms (GCM) 10K type strain sequencing project: providing services to taxonomists for standard genome sequencing and annotation.</title>
        <authorList>
            <consortium name="The Broad Institute Genomics Platform"/>
            <consortium name="The Broad Institute Genome Sequencing Center for Infectious Disease"/>
            <person name="Wu L."/>
            <person name="Ma J."/>
        </authorList>
    </citation>
    <scope>NUCLEOTIDE SEQUENCE [LARGE SCALE GENOMIC DNA]</scope>
    <source>
        <strain evidence="4">CGMCC 1.18578</strain>
    </source>
</reference>
<dbReference type="EMBL" id="JBHSNC010000052">
    <property type="protein sequence ID" value="MFC5531228.1"/>
    <property type="molecule type" value="Genomic_DNA"/>
</dbReference>
<keyword evidence="2" id="KW-1133">Transmembrane helix</keyword>
<gene>
    <name evidence="3" type="ORF">ACFPQ4_17555</name>
</gene>
<keyword evidence="4" id="KW-1185">Reference proteome</keyword>
<organism evidence="3 4">
    <name type="scientific">Cohnella yongneupensis</name>
    <dbReference type="NCBI Taxonomy" id="425006"/>
    <lineage>
        <taxon>Bacteria</taxon>
        <taxon>Bacillati</taxon>
        <taxon>Bacillota</taxon>
        <taxon>Bacilli</taxon>
        <taxon>Bacillales</taxon>
        <taxon>Paenibacillaceae</taxon>
        <taxon>Cohnella</taxon>
    </lineage>
</organism>
<feature type="coiled-coil region" evidence="1">
    <location>
        <begin position="29"/>
        <end position="56"/>
    </location>
</feature>
<dbReference type="Proteomes" id="UP001596108">
    <property type="component" value="Unassembled WGS sequence"/>
</dbReference>
<dbReference type="Gene3D" id="3.30.70.60">
    <property type="match status" value="1"/>
</dbReference>
<keyword evidence="2" id="KW-0812">Transmembrane</keyword>
<dbReference type="RefSeq" id="WP_378113183.1">
    <property type="nucleotide sequence ID" value="NZ_JBHSNC010000052.1"/>
</dbReference>
<sequence length="220" mass="24435">MQELRSLKGQIYAIIVFLLLLIVAYIYLVQPLRKDIDDAKQELAGTNQEIDALEKAQETQAKLSGSDRIALDIARRAVPEAPYEDNVIRDMRRLEVVSGMNMKQYNISAGAPASAAADNDANSDAAASIVQTVKIETSFVGEYGQIDALFKELESLDRVYRVNKLSFNRTEGKFVQLNATHELIVANVALEAYFSPTLVNLQQPSRLDYSPADGKTTPFY</sequence>
<evidence type="ECO:0000256" key="2">
    <source>
        <dbReference type="SAM" id="Phobius"/>
    </source>
</evidence>
<proteinExistence type="predicted"/>
<keyword evidence="1" id="KW-0175">Coiled coil</keyword>
<feature type="transmembrane region" description="Helical" evidence="2">
    <location>
        <begin position="12"/>
        <end position="29"/>
    </location>
</feature>
<evidence type="ECO:0000313" key="3">
    <source>
        <dbReference type="EMBL" id="MFC5531228.1"/>
    </source>
</evidence>
<evidence type="ECO:0008006" key="5">
    <source>
        <dbReference type="Google" id="ProtNLM"/>
    </source>
</evidence>
<accession>A0ABW0R2J7</accession>